<protein>
    <submittedName>
        <fullName evidence="1">Uncharacterized protein</fullName>
    </submittedName>
</protein>
<dbReference type="EMBL" id="JACHBK010000020">
    <property type="protein sequence ID" value="MBB5539415.1"/>
    <property type="molecule type" value="Genomic_DNA"/>
</dbReference>
<proteinExistence type="predicted"/>
<name>A0A7W8UJM8_9HYPH</name>
<reference evidence="1 2" key="1">
    <citation type="submission" date="2020-08" db="EMBL/GenBank/DDBJ databases">
        <title>Genomic Encyclopedia of Type Strains, Phase IV (KMG-V): Genome sequencing to study the core and pangenomes of soil and plant-associated prokaryotes.</title>
        <authorList>
            <person name="Whitman W."/>
        </authorList>
    </citation>
    <scope>NUCLEOTIDE SEQUENCE [LARGE SCALE GENOMIC DNA]</scope>
    <source>
        <strain evidence="1 2">SEMIA 4084</strain>
    </source>
</reference>
<evidence type="ECO:0000313" key="1">
    <source>
        <dbReference type="EMBL" id="MBB5539415.1"/>
    </source>
</evidence>
<gene>
    <name evidence="1" type="ORF">GGD55_006165</name>
</gene>
<sequence>MTETGKLKVGSSLKAMMERHIAAQLAIIDAVREWDGRRTGGDVSSIVYVNALLDVTREEEAARIKIVRHEPRDDREAELKLTYIAAYLMATKRTLKTVEMAAVIGTT</sequence>
<evidence type="ECO:0000313" key="2">
    <source>
        <dbReference type="Proteomes" id="UP000585507"/>
    </source>
</evidence>
<dbReference type="RefSeq" id="WP_018327241.1">
    <property type="nucleotide sequence ID" value="NZ_JACHBK010000020.1"/>
</dbReference>
<comment type="caution">
    <text evidence="1">The sequence shown here is derived from an EMBL/GenBank/DDBJ whole genome shotgun (WGS) entry which is preliminary data.</text>
</comment>
<dbReference type="AlphaFoldDB" id="A0A7W8UJM8"/>
<organism evidence="1 2">
    <name type="scientific">Rhizobium giardinii</name>
    <dbReference type="NCBI Taxonomy" id="56731"/>
    <lineage>
        <taxon>Bacteria</taxon>
        <taxon>Pseudomonadati</taxon>
        <taxon>Pseudomonadota</taxon>
        <taxon>Alphaproteobacteria</taxon>
        <taxon>Hyphomicrobiales</taxon>
        <taxon>Rhizobiaceae</taxon>
        <taxon>Rhizobium/Agrobacterium group</taxon>
        <taxon>Rhizobium</taxon>
    </lineage>
</organism>
<dbReference type="Proteomes" id="UP000585507">
    <property type="component" value="Unassembled WGS sequence"/>
</dbReference>
<keyword evidence="2" id="KW-1185">Reference proteome</keyword>
<accession>A0A7W8UJM8</accession>